<dbReference type="GO" id="GO:0010181">
    <property type="term" value="F:FMN binding"/>
    <property type="evidence" value="ECO:0007669"/>
    <property type="project" value="InterPro"/>
</dbReference>
<dbReference type="InterPro" id="IPR002563">
    <property type="entry name" value="Flavin_Rdtase-like_dom"/>
</dbReference>
<dbReference type="AlphaFoldDB" id="A0A6J7CJT3"/>
<proteinExistence type="inferred from homology"/>
<name>A0A6J7CJT3_9ZZZZ</name>
<organism evidence="4">
    <name type="scientific">freshwater metagenome</name>
    <dbReference type="NCBI Taxonomy" id="449393"/>
    <lineage>
        <taxon>unclassified sequences</taxon>
        <taxon>metagenomes</taxon>
        <taxon>ecological metagenomes</taxon>
    </lineage>
</organism>
<feature type="domain" description="Flavin reductase like" evidence="3">
    <location>
        <begin position="17"/>
        <end position="162"/>
    </location>
</feature>
<comment type="similarity">
    <text evidence="1">Belongs to the non-flavoprotein flavin reductase family.</text>
</comment>
<protein>
    <submittedName>
        <fullName evidence="4">Unannotated protein</fullName>
    </submittedName>
</protein>
<dbReference type="SUPFAM" id="SSF50475">
    <property type="entry name" value="FMN-binding split barrel"/>
    <property type="match status" value="1"/>
</dbReference>
<dbReference type="PANTHER" id="PTHR30466">
    <property type="entry name" value="FLAVIN REDUCTASE"/>
    <property type="match status" value="1"/>
</dbReference>
<gene>
    <name evidence="4" type="ORF">UFOPK3376_00127</name>
</gene>
<sequence length="167" mass="18100">MSISAEEFDSARFRQVLGHFPTGVTIITGMAGDQPAGFTIGSFTSVSLDPPLVGFLPQVNSDTWAAMAPSGRFCVNILGAHQGAECWRFAKKGVDDRFADVAWHPGVSGSPVLDDAIAWIDCETEAVHEMGDHYFVLGRVVAMSHTDDDPKPLLFFRGKLGGYLMHE</sequence>
<dbReference type="Pfam" id="PF01613">
    <property type="entry name" value="Flavin_Reduct"/>
    <property type="match status" value="1"/>
</dbReference>
<dbReference type="GO" id="GO:0042602">
    <property type="term" value="F:riboflavin reductase (NADPH) activity"/>
    <property type="evidence" value="ECO:0007669"/>
    <property type="project" value="TreeGrafter"/>
</dbReference>
<dbReference type="Gene3D" id="2.30.110.10">
    <property type="entry name" value="Electron Transport, Fmn-binding Protein, Chain A"/>
    <property type="match status" value="1"/>
</dbReference>
<evidence type="ECO:0000256" key="2">
    <source>
        <dbReference type="ARBA" id="ARBA00023002"/>
    </source>
</evidence>
<reference evidence="4" key="1">
    <citation type="submission" date="2020-05" db="EMBL/GenBank/DDBJ databases">
        <authorList>
            <person name="Chiriac C."/>
            <person name="Salcher M."/>
            <person name="Ghai R."/>
            <person name="Kavagutti S V."/>
        </authorList>
    </citation>
    <scope>NUCLEOTIDE SEQUENCE</scope>
</reference>
<dbReference type="InterPro" id="IPR012349">
    <property type="entry name" value="Split_barrel_FMN-bd"/>
</dbReference>
<dbReference type="SMART" id="SM00903">
    <property type="entry name" value="Flavin_Reduct"/>
    <property type="match status" value="1"/>
</dbReference>
<evidence type="ECO:0000256" key="1">
    <source>
        <dbReference type="ARBA" id="ARBA00008898"/>
    </source>
</evidence>
<accession>A0A6J7CJT3</accession>
<keyword evidence="2" id="KW-0560">Oxidoreductase</keyword>
<dbReference type="EMBL" id="CAFBLP010000002">
    <property type="protein sequence ID" value="CAB4858652.1"/>
    <property type="molecule type" value="Genomic_DNA"/>
</dbReference>
<dbReference type="PANTHER" id="PTHR30466:SF11">
    <property type="entry name" value="FLAVIN-DEPENDENT MONOOXYGENASE, REDUCTASE SUBUNIT HSAB"/>
    <property type="match status" value="1"/>
</dbReference>
<evidence type="ECO:0000259" key="3">
    <source>
        <dbReference type="SMART" id="SM00903"/>
    </source>
</evidence>
<evidence type="ECO:0000313" key="4">
    <source>
        <dbReference type="EMBL" id="CAB4858652.1"/>
    </source>
</evidence>
<dbReference type="InterPro" id="IPR050268">
    <property type="entry name" value="NADH-dep_flavin_reductase"/>
</dbReference>